<feature type="domain" description="BTB" evidence="1">
    <location>
        <begin position="17"/>
        <end position="84"/>
    </location>
</feature>
<dbReference type="RefSeq" id="XP_056491258.1">
    <property type="nucleotide sequence ID" value="XM_056628524.1"/>
</dbReference>
<dbReference type="EMBL" id="JAPZBU010000005">
    <property type="protein sequence ID" value="KAJ5404016.1"/>
    <property type="molecule type" value="Genomic_DNA"/>
</dbReference>
<evidence type="ECO:0000313" key="3">
    <source>
        <dbReference type="Proteomes" id="UP001147747"/>
    </source>
</evidence>
<proteinExistence type="predicted"/>
<dbReference type="Gene3D" id="3.30.710.10">
    <property type="entry name" value="Potassium Channel Kv1.1, Chain A"/>
    <property type="match status" value="1"/>
</dbReference>
<evidence type="ECO:0000259" key="1">
    <source>
        <dbReference type="PROSITE" id="PS50097"/>
    </source>
</evidence>
<name>A0A9W9W659_9EURO</name>
<reference evidence="2" key="2">
    <citation type="journal article" date="2023" name="IMA Fungus">
        <title>Comparative genomic study of the Penicillium genus elucidates a diverse pangenome and 15 lateral gene transfer events.</title>
        <authorList>
            <person name="Petersen C."/>
            <person name="Sorensen T."/>
            <person name="Nielsen M.R."/>
            <person name="Sondergaard T.E."/>
            <person name="Sorensen J.L."/>
            <person name="Fitzpatrick D.A."/>
            <person name="Frisvad J.C."/>
            <person name="Nielsen K.L."/>
        </authorList>
    </citation>
    <scope>NUCLEOTIDE SEQUENCE</scope>
    <source>
        <strain evidence="2">IBT 29677</strain>
    </source>
</reference>
<dbReference type="InterPro" id="IPR000210">
    <property type="entry name" value="BTB/POZ_dom"/>
</dbReference>
<sequence length="188" mass="21531">MLVHAIRGRLWYAKTGHDALIFAQNHQIKVHTSIIASESPYLNRMFEQSAQSGGRRTYYIHSVDVHTVLRTLELIYLGAYSYHLEKTEIPDSERLLIDVSVYHLCKAWQLPVDFQSIAFSRYKEAVFSQGHDPGQLLDSLQPMRTPLVDGISREDIFPGKLLNALLSKGELEEDRLVTFAVYEARRAI</sequence>
<dbReference type="OrthoDB" id="4370127at2759"/>
<dbReference type="GeneID" id="81367504"/>
<accession>A0A9W9W659</accession>
<dbReference type="InterPro" id="IPR011333">
    <property type="entry name" value="SKP1/BTB/POZ_sf"/>
</dbReference>
<dbReference type="AlphaFoldDB" id="A0A9W9W659"/>
<dbReference type="Pfam" id="PF00651">
    <property type="entry name" value="BTB"/>
    <property type="match status" value="1"/>
</dbReference>
<reference evidence="2" key="1">
    <citation type="submission" date="2022-12" db="EMBL/GenBank/DDBJ databases">
        <authorList>
            <person name="Petersen C."/>
        </authorList>
    </citation>
    <scope>NUCLEOTIDE SEQUENCE</scope>
    <source>
        <strain evidence="2">IBT 29677</strain>
    </source>
</reference>
<comment type="caution">
    <text evidence="2">The sequence shown here is derived from an EMBL/GenBank/DDBJ whole genome shotgun (WGS) entry which is preliminary data.</text>
</comment>
<gene>
    <name evidence="2" type="ORF">N7509_003887</name>
</gene>
<dbReference type="Proteomes" id="UP001147747">
    <property type="component" value="Unassembled WGS sequence"/>
</dbReference>
<organism evidence="2 3">
    <name type="scientific">Penicillium cosmopolitanum</name>
    <dbReference type="NCBI Taxonomy" id="1131564"/>
    <lineage>
        <taxon>Eukaryota</taxon>
        <taxon>Fungi</taxon>
        <taxon>Dikarya</taxon>
        <taxon>Ascomycota</taxon>
        <taxon>Pezizomycotina</taxon>
        <taxon>Eurotiomycetes</taxon>
        <taxon>Eurotiomycetidae</taxon>
        <taxon>Eurotiales</taxon>
        <taxon>Aspergillaceae</taxon>
        <taxon>Penicillium</taxon>
    </lineage>
</organism>
<dbReference type="SUPFAM" id="SSF54695">
    <property type="entry name" value="POZ domain"/>
    <property type="match status" value="1"/>
</dbReference>
<dbReference type="PROSITE" id="PS50097">
    <property type="entry name" value="BTB"/>
    <property type="match status" value="1"/>
</dbReference>
<protein>
    <recommendedName>
        <fullName evidence="1">BTB domain-containing protein</fullName>
    </recommendedName>
</protein>
<evidence type="ECO:0000313" key="2">
    <source>
        <dbReference type="EMBL" id="KAJ5404016.1"/>
    </source>
</evidence>
<keyword evidence="3" id="KW-1185">Reference proteome</keyword>